<dbReference type="KEGG" id="mtr:25492942"/>
<dbReference type="AlphaFoldDB" id="A0A072UP03"/>
<dbReference type="OrthoDB" id="1917265at2759"/>
<protein>
    <submittedName>
        <fullName evidence="1 3">Uncharacterized protein</fullName>
    </submittedName>
</protein>
<proteinExistence type="predicted"/>
<reference evidence="1 4" key="1">
    <citation type="journal article" date="2011" name="Nature">
        <title>The Medicago genome provides insight into the evolution of rhizobial symbioses.</title>
        <authorList>
            <person name="Young N.D."/>
            <person name="Debelle F."/>
            <person name="Oldroyd G.E."/>
            <person name="Geurts R."/>
            <person name="Cannon S.B."/>
            <person name="Udvardi M.K."/>
            <person name="Benedito V.A."/>
            <person name="Mayer K.F."/>
            <person name="Gouzy J."/>
            <person name="Schoof H."/>
            <person name="Van de Peer Y."/>
            <person name="Proost S."/>
            <person name="Cook D.R."/>
            <person name="Meyers B.C."/>
            <person name="Spannagl M."/>
            <person name="Cheung F."/>
            <person name="De Mita S."/>
            <person name="Krishnakumar V."/>
            <person name="Gundlach H."/>
            <person name="Zhou S."/>
            <person name="Mudge J."/>
            <person name="Bharti A.K."/>
            <person name="Murray J.D."/>
            <person name="Naoumkina M.A."/>
            <person name="Rosen B."/>
            <person name="Silverstein K.A."/>
            <person name="Tang H."/>
            <person name="Rombauts S."/>
            <person name="Zhao P.X."/>
            <person name="Zhou P."/>
            <person name="Barbe V."/>
            <person name="Bardou P."/>
            <person name="Bechner M."/>
            <person name="Bellec A."/>
            <person name="Berger A."/>
            <person name="Berges H."/>
            <person name="Bidwell S."/>
            <person name="Bisseling T."/>
            <person name="Choisne N."/>
            <person name="Couloux A."/>
            <person name="Denny R."/>
            <person name="Deshpande S."/>
            <person name="Dai X."/>
            <person name="Doyle J.J."/>
            <person name="Dudez A.M."/>
            <person name="Farmer A.D."/>
            <person name="Fouteau S."/>
            <person name="Franken C."/>
            <person name="Gibelin C."/>
            <person name="Gish J."/>
            <person name="Goldstein S."/>
            <person name="Gonzalez A.J."/>
            <person name="Green P.J."/>
            <person name="Hallab A."/>
            <person name="Hartog M."/>
            <person name="Hua A."/>
            <person name="Humphray S.J."/>
            <person name="Jeong D.H."/>
            <person name="Jing Y."/>
            <person name="Jocker A."/>
            <person name="Kenton S.M."/>
            <person name="Kim D.J."/>
            <person name="Klee K."/>
            <person name="Lai H."/>
            <person name="Lang C."/>
            <person name="Lin S."/>
            <person name="Macmil S.L."/>
            <person name="Magdelenat G."/>
            <person name="Matthews L."/>
            <person name="McCorrison J."/>
            <person name="Monaghan E.L."/>
            <person name="Mun J.H."/>
            <person name="Najar F.Z."/>
            <person name="Nicholson C."/>
            <person name="Noirot C."/>
            <person name="O'Bleness M."/>
            <person name="Paule C.R."/>
            <person name="Poulain J."/>
            <person name="Prion F."/>
            <person name="Qin B."/>
            <person name="Qu C."/>
            <person name="Retzel E.F."/>
            <person name="Riddle C."/>
            <person name="Sallet E."/>
            <person name="Samain S."/>
            <person name="Samson N."/>
            <person name="Sanders I."/>
            <person name="Saurat O."/>
            <person name="Scarpelli C."/>
            <person name="Schiex T."/>
            <person name="Segurens B."/>
            <person name="Severin A.J."/>
            <person name="Sherrier D.J."/>
            <person name="Shi R."/>
            <person name="Sims S."/>
            <person name="Singer S.R."/>
            <person name="Sinharoy S."/>
            <person name="Sterck L."/>
            <person name="Viollet A."/>
            <person name="Wang B.B."/>
            <person name="Wang K."/>
            <person name="Wang M."/>
            <person name="Wang X."/>
            <person name="Warfsmann J."/>
            <person name="Weissenbach J."/>
            <person name="White D.D."/>
            <person name="White J.D."/>
            <person name="Wiley G.B."/>
            <person name="Wincker P."/>
            <person name="Xing Y."/>
            <person name="Yang L."/>
            <person name="Yao Z."/>
            <person name="Ying F."/>
            <person name="Zhai J."/>
            <person name="Zhou L."/>
            <person name="Zuber A."/>
            <person name="Denarie J."/>
            <person name="Dixon R.A."/>
            <person name="May G.D."/>
            <person name="Schwartz D.C."/>
            <person name="Rogers J."/>
            <person name="Quetier F."/>
            <person name="Town C.D."/>
            <person name="Roe B.A."/>
        </authorList>
    </citation>
    <scope>NUCLEOTIDE SEQUENCE [LARGE SCALE GENOMIC DNA]</scope>
    <source>
        <strain evidence="1">A17</strain>
        <strain evidence="3 4">cv. Jemalong A17</strain>
    </source>
</reference>
<dbReference type="Gramene" id="rna24464">
    <property type="protein sequence ID" value="RHN61948.1"/>
    <property type="gene ID" value="gene24464"/>
</dbReference>
<gene>
    <name evidence="3" type="primary">25492942</name>
    <name evidence="1" type="ordered locus">MTR_4g081500</name>
    <name evidence="2" type="ORF">MtrunA17_Chr4g0042141</name>
</gene>
<dbReference type="Proteomes" id="UP000002051">
    <property type="component" value="Chromosome 4"/>
</dbReference>
<name>A0A072UP03_MEDTR</name>
<reference evidence="3" key="3">
    <citation type="submission" date="2015-04" db="UniProtKB">
        <authorList>
            <consortium name="EnsemblPlants"/>
        </authorList>
    </citation>
    <scope>IDENTIFICATION</scope>
    <source>
        <strain evidence="3">cv. Jemalong A17</strain>
    </source>
</reference>
<reference evidence="2" key="4">
    <citation type="journal article" date="2018" name="Nat. Plants">
        <title>Whole-genome landscape of Medicago truncatula symbiotic genes.</title>
        <authorList>
            <person name="Pecrix Y."/>
            <person name="Gamas P."/>
            <person name="Carrere S."/>
        </authorList>
    </citation>
    <scope>NUCLEOTIDE SEQUENCE</scope>
    <source>
        <tissue evidence="2">Leaves</tissue>
    </source>
</reference>
<keyword evidence="4" id="KW-1185">Reference proteome</keyword>
<evidence type="ECO:0000313" key="3">
    <source>
        <dbReference type="EnsemblPlants" id="KEH30763"/>
    </source>
</evidence>
<reference evidence="1 4" key="2">
    <citation type="journal article" date="2014" name="BMC Genomics">
        <title>An improved genome release (version Mt4.0) for the model legume Medicago truncatula.</title>
        <authorList>
            <person name="Tang H."/>
            <person name="Krishnakumar V."/>
            <person name="Bidwell S."/>
            <person name="Rosen B."/>
            <person name="Chan A."/>
            <person name="Zhou S."/>
            <person name="Gentzbittel L."/>
            <person name="Childs K.L."/>
            <person name="Yandell M."/>
            <person name="Gundlach H."/>
            <person name="Mayer K.F."/>
            <person name="Schwartz D.C."/>
            <person name="Town C.D."/>
        </authorList>
    </citation>
    <scope>GENOME REANNOTATION</scope>
    <source>
        <strain evidence="1">A17</strain>
        <strain evidence="3 4">cv. Jemalong A17</strain>
    </source>
</reference>
<dbReference type="PANTHER" id="PTHR35318:SF2">
    <property type="entry name" value="OS08G0138900 PROTEIN"/>
    <property type="match status" value="1"/>
</dbReference>
<accession>A0A072UP03</accession>
<dbReference type="EnsemblPlants" id="KEH30763">
    <property type="protein sequence ID" value="KEH30763"/>
    <property type="gene ID" value="MTR_4g081500"/>
</dbReference>
<evidence type="ECO:0000313" key="4">
    <source>
        <dbReference type="Proteomes" id="UP000002051"/>
    </source>
</evidence>
<organism evidence="1 4">
    <name type="scientific">Medicago truncatula</name>
    <name type="common">Barrel medic</name>
    <name type="synonym">Medicago tribuloides</name>
    <dbReference type="NCBI Taxonomy" id="3880"/>
    <lineage>
        <taxon>Eukaryota</taxon>
        <taxon>Viridiplantae</taxon>
        <taxon>Streptophyta</taxon>
        <taxon>Embryophyta</taxon>
        <taxon>Tracheophyta</taxon>
        <taxon>Spermatophyta</taxon>
        <taxon>Magnoliopsida</taxon>
        <taxon>eudicotyledons</taxon>
        <taxon>Gunneridae</taxon>
        <taxon>Pentapetalae</taxon>
        <taxon>rosids</taxon>
        <taxon>fabids</taxon>
        <taxon>Fabales</taxon>
        <taxon>Fabaceae</taxon>
        <taxon>Papilionoideae</taxon>
        <taxon>50 kb inversion clade</taxon>
        <taxon>NPAAA clade</taxon>
        <taxon>Hologalegina</taxon>
        <taxon>IRL clade</taxon>
        <taxon>Trifolieae</taxon>
        <taxon>Medicago</taxon>
    </lineage>
</organism>
<evidence type="ECO:0000313" key="1">
    <source>
        <dbReference type="EMBL" id="KEH30763.1"/>
    </source>
</evidence>
<dbReference type="EMBL" id="CM001220">
    <property type="protein sequence ID" value="KEH30763.1"/>
    <property type="molecule type" value="Genomic_DNA"/>
</dbReference>
<dbReference type="HOGENOM" id="CLU_159556_0_0_1"/>
<sequence>MRFFLEFVSCCASPRHTSESLVPAEDEGKWLVPAPVVAVASTRRRKRKVGASDWRPSLGSISEDVMAPQKCAVASAGREGKKKSGARGGAGRVYHRSYSEGYHGSSSMHMIMPAFSPTPFMF</sequence>
<dbReference type="Proteomes" id="UP000265566">
    <property type="component" value="Chromosome 4"/>
</dbReference>
<dbReference type="EMBL" id="PSQE01000004">
    <property type="protein sequence ID" value="RHN61948.1"/>
    <property type="molecule type" value="Genomic_DNA"/>
</dbReference>
<evidence type="ECO:0000313" key="2">
    <source>
        <dbReference type="EMBL" id="RHN61948.1"/>
    </source>
</evidence>
<dbReference type="PANTHER" id="PTHR35318">
    <property type="entry name" value="BNAA10G08410D PROTEIN"/>
    <property type="match status" value="1"/>
</dbReference>